<feature type="domain" description="Carboxymuconolactone decarboxylase-like" evidence="1">
    <location>
        <begin position="61"/>
        <end position="121"/>
    </location>
</feature>
<accession>A0A5N0EQW2</accession>
<organism evidence="2 3">
    <name type="scientific">Nocardia colli</name>
    <dbReference type="NCBI Taxonomy" id="2545717"/>
    <lineage>
        <taxon>Bacteria</taxon>
        <taxon>Bacillati</taxon>
        <taxon>Actinomycetota</taxon>
        <taxon>Actinomycetes</taxon>
        <taxon>Mycobacteriales</taxon>
        <taxon>Nocardiaceae</taxon>
        <taxon>Nocardia</taxon>
    </lineage>
</organism>
<dbReference type="EMBL" id="VXLC01000001">
    <property type="protein sequence ID" value="KAA8890041.1"/>
    <property type="molecule type" value="Genomic_DNA"/>
</dbReference>
<dbReference type="OrthoDB" id="3667834at2"/>
<name>A0A5N0EQW2_9NOCA</name>
<gene>
    <name evidence="2" type="ORF">F3087_01610</name>
</gene>
<dbReference type="InterPro" id="IPR003779">
    <property type="entry name" value="CMD-like"/>
</dbReference>
<dbReference type="InterPro" id="IPR023923">
    <property type="entry name" value="AhpD_Avi7169"/>
</dbReference>
<dbReference type="Gene3D" id="1.20.1290.10">
    <property type="entry name" value="AhpD-like"/>
    <property type="match status" value="1"/>
</dbReference>
<reference evidence="2 3" key="1">
    <citation type="submission" date="2019-09" db="EMBL/GenBank/DDBJ databases">
        <authorList>
            <person name="Wang X."/>
        </authorList>
    </citation>
    <scope>NUCLEOTIDE SEQUENCE [LARGE SCALE GENOMIC DNA]</scope>
    <source>
        <strain evidence="2 3">CICC 11023</strain>
    </source>
</reference>
<dbReference type="NCBIfam" id="TIGR04030">
    <property type="entry name" value="perox_Avi_7169"/>
    <property type="match status" value="1"/>
</dbReference>
<keyword evidence="2" id="KW-0560">Oxidoreductase</keyword>
<sequence length="198" mass="22338">MSEVRDVESAWQPRGFTQETLDWVPWVEPITLADADERQRPLLEGQRGESPYFRLLARNAEVLAQRSANDKEIFYGRDGLSRAERELAATVTSRHNGCVYCASVHSRFTTQLSKRGADVQRLLDEGNAVRIDERWDAVIDFVTALAAQPPRADPEHVARLRALGYTETEIHDLVLSTASFSWANRMMLSLGEPELPAD</sequence>
<dbReference type="PANTHER" id="PTHR35446:SF2">
    <property type="entry name" value="CARBOXYMUCONOLACTONE DECARBOXYLASE-LIKE DOMAIN-CONTAINING PROTEIN"/>
    <property type="match status" value="1"/>
</dbReference>
<dbReference type="PANTHER" id="PTHR35446">
    <property type="entry name" value="SI:CH211-175M2.5"/>
    <property type="match status" value="1"/>
</dbReference>
<dbReference type="SUPFAM" id="SSF69118">
    <property type="entry name" value="AhpD-like"/>
    <property type="match status" value="1"/>
</dbReference>
<keyword evidence="3" id="KW-1185">Reference proteome</keyword>
<dbReference type="InterPro" id="IPR004675">
    <property type="entry name" value="AhpD_core"/>
</dbReference>
<dbReference type="GO" id="GO:0051920">
    <property type="term" value="F:peroxiredoxin activity"/>
    <property type="evidence" value="ECO:0007669"/>
    <property type="project" value="InterPro"/>
</dbReference>
<proteinExistence type="predicted"/>
<protein>
    <submittedName>
        <fullName evidence="2">Alkylhydroperoxidase domain protein</fullName>
    </submittedName>
</protein>
<dbReference type="InterPro" id="IPR010195">
    <property type="entry name" value="Uncharacterised_peroxidase-rel"/>
</dbReference>
<dbReference type="Pfam" id="PF02627">
    <property type="entry name" value="CMD"/>
    <property type="match status" value="1"/>
</dbReference>
<keyword evidence="2" id="KW-0575">Peroxidase</keyword>
<evidence type="ECO:0000313" key="2">
    <source>
        <dbReference type="EMBL" id="KAA8890041.1"/>
    </source>
</evidence>
<evidence type="ECO:0000259" key="1">
    <source>
        <dbReference type="Pfam" id="PF02627"/>
    </source>
</evidence>
<dbReference type="NCBIfam" id="TIGR00778">
    <property type="entry name" value="ahpD_dom"/>
    <property type="match status" value="1"/>
</dbReference>
<dbReference type="InterPro" id="IPR029032">
    <property type="entry name" value="AhpD-like"/>
</dbReference>
<dbReference type="Proteomes" id="UP000323876">
    <property type="component" value="Unassembled WGS sequence"/>
</dbReference>
<dbReference type="NCBIfam" id="TIGR01926">
    <property type="entry name" value="peroxid_rel"/>
    <property type="match status" value="1"/>
</dbReference>
<evidence type="ECO:0000313" key="3">
    <source>
        <dbReference type="Proteomes" id="UP000323876"/>
    </source>
</evidence>
<comment type="caution">
    <text evidence="2">The sequence shown here is derived from an EMBL/GenBank/DDBJ whole genome shotgun (WGS) entry which is preliminary data.</text>
</comment>
<dbReference type="RefSeq" id="WP_150399956.1">
    <property type="nucleotide sequence ID" value="NZ_VXLC01000001.1"/>
</dbReference>
<dbReference type="AlphaFoldDB" id="A0A5N0EQW2"/>